<evidence type="ECO:0000256" key="1">
    <source>
        <dbReference type="SAM" id="MobiDB-lite"/>
    </source>
</evidence>
<sequence>MGIGSLIYYIVPAMVLGATVYYSWSITLDNADLTYKLNESNLASKYASSQFQEVSKKMAEEISVKDQFLKDFDLVFLGQNLQLEFSELRNTYQFVLKNVENFGKKYQTEVGNCNKEKEELKKNIEKTTADLKTSQDKSVELQKKLDESNKSLDESKKNLEESNKSSALLKAKVEELEKKIVTSTPTAEVKAT</sequence>
<feature type="region of interest" description="Disordered" evidence="1">
    <location>
        <begin position="135"/>
        <end position="164"/>
    </location>
</feature>
<accession>A0ABM4DD34</accession>
<gene>
    <name evidence="4" type="primary">LOC136090140</name>
</gene>
<feature type="compositionally biased region" description="Basic and acidic residues" evidence="1">
    <location>
        <begin position="135"/>
        <end position="163"/>
    </location>
</feature>
<proteinExistence type="predicted"/>
<evidence type="ECO:0000313" key="4">
    <source>
        <dbReference type="RefSeq" id="XP_065672316.1"/>
    </source>
</evidence>
<protein>
    <submittedName>
        <fullName evidence="4">Tropomyosin-like</fullName>
    </submittedName>
</protein>
<organism evidence="3 4">
    <name type="scientific">Hydra vulgaris</name>
    <name type="common">Hydra</name>
    <name type="synonym">Hydra attenuata</name>
    <dbReference type="NCBI Taxonomy" id="6087"/>
    <lineage>
        <taxon>Eukaryota</taxon>
        <taxon>Metazoa</taxon>
        <taxon>Cnidaria</taxon>
        <taxon>Hydrozoa</taxon>
        <taxon>Hydroidolina</taxon>
        <taxon>Anthoathecata</taxon>
        <taxon>Aplanulata</taxon>
        <taxon>Hydridae</taxon>
        <taxon>Hydra</taxon>
    </lineage>
</organism>
<reference evidence="4" key="1">
    <citation type="submission" date="2025-08" db="UniProtKB">
        <authorList>
            <consortium name="RefSeq"/>
        </authorList>
    </citation>
    <scope>IDENTIFICATION</scope>
</reference>
<dbReference type="Proteomes" id="UP001652625">
    <property type="component" value="Chromosome 13"/>
</dbReference>
<keyword evidence="2" id="KW-0812">Transmembrane</keyword>
<dbReference type="RefSeq" id="XP_065672316.1">
    <property type="nucleotide sequence ID" value="XM_065816244.1"/>
</dbReference>
<name>A0ABM4DD34_HYDVU</name>
<evidence type="ECO:0000313" key="3">
    <source>
        <dbReference type="Proteomes" id="UP001652625"/>
    </source>
</evidence>
<feature type="transmembrane region" description="Helical" evidence="2">
    <location>
        <begin position="6"/>
        <end position="24"/>
    </location>
</feature>
<keyword evidence="3" id="KW-1185">Reference proteome</keyword>
<keyword evidence="2" id="KW-0472">Membrane</keyword>
<evidence type="ECO:0000256" key="2">
    <source>
        <dbReference type="SAM" id="Phobius"/>
    </source>
</evidence>
<keyword evidence="2" id="KW-1133">Transmembrane helix</keyword>
<dbReference type="GeneID" id="136090140"/>